<organism evidence="3 4">
    <name type="scientific">Siculibacillus lacustris</name>
    <dbReference type="NCBI Taxonomy" id="1549641"/>
    <lineage>
        <taxon>Bacteria</taxon>
        <taxon>Pseudomonadati</taxon>
        <taxon>Pseudomonadota</taxon>
        <taxon>Alphaproteobacteria</taxon>
        <taxon>Hyphomicrobiales</taxon>
        <taxon>Ancalomicrobiaceae</taxon>
        <taxon>Siculibacillus</taxon>
    </lineage>
</organism>
<sequence>MSRLTSAAAAAVLALGLSACSLVPDWDHRYGPGPVLSDTDIDARLARQKNVMNRLYLEAETYGSKTALRNRWYDATLLGFNYADEDCGEYLRLNFRLARMRERDHGLLTHVGGGLPGLLSATTVPAAATTTIAAAFGMGATVTDDLLSSYLFTNMDPSVVFRTVTRLQNSYRNETLKRKAEIDSGATAYRAVQNYYSLCFPQTIEAKMSEFLASANVETVNPDGTPTASTPADKGTAKPKTTDQAAASNPGTIEPKLTSKTP</sequence>
<dbReference type="Proteomes" id="UP000292781">
    <property type="component" value="Unassembled WGS sequence"/>
</dbReference>
<reference evidence="3 4" key="1">
    <citation type="submission" date="2019-02" db="EMBL/GenBank/DDBJ databases">
        <title>Siculibacillus lacustris gen. nov., sp. nov., a new rosette-forming bacterium isolated from a freshwater crater lake (Lake St. Ana, Romania).</title>
        <authorList>
            <person name="Felfoldi T."/>
            <person name="Marton Z."/>
            <person name="Szabo A."/>
            <person name="Mentes A."/>
            <person name="Boka K."/>
            <person name="Marialigeti K."/>
            <person name="Mathe I."/>
            <person name="Koncz M."/>
            <person name="Schumann P."/>
            <person name="Toth E."/>
        </authorList>
    </citation>
    <scope>NUCLEOTIDE SEQUENCE [LARGE SCALE GENOMIC DNA]</scope>
    <source>
        <strain evidence="3 4">SA-279</strain>
    </source>
</reference>
<evidence type="ECO:0000256" key="1">
    <source>
        <dbReference type="SAM" id="MobiDB-lite"/>
    </source>
</evidence>
<accession>A0A4V2KTN5</accession>
<comment type="caution">
    <text evidence="3">The sequence shown here is derived from an EMBL/GenBank/DDBJ whole genome shotgun (WGS) entry which is preliminary data.</text>
</comment>
<dbReference type="OrthoDB" id="8398581at2"/>
<evidence type="ECO:0008006" key="5">
    <source>
        <dbReference type="Google" id="ProtNLM"/>
    </source>
</evidence>
<dbReference type="RefSeq" id="WP_131309385.1">
    <property type="nucleotide sequence ID" value="NZ_SJFN01000013.1"/>
</dbReference>
<evidence type="ECO:0000313" key="4">
    <source>
        <dbReference type="Proteomes" id="UP000292781"/>
    </source>
</evidence>
<protein>
    <recommendedName>
        <fullName evidence="5">Lipoprotein</fullName>
    </recommendedName>
</protein>
<evidence type="ECO:0000313" key="3">
    <source>
        <dbReference type="EMBL" id="TBW38045.1"/>
    </source>
</evidence>
<proteinExistence type="predicted"/>
<feature type="compositionally biased region" description="Polar residues" evidence="1">
    <location>
        <begin position="242"/>
        <end position="251"/>
    </location>
</feature>
<evidence type="ECO:0000256" key="2">
    <source>
        <dbReference type="SAM" id="SignalP"/>
    </source>
</evidence>
<dbReference type="EMBL" id="SJFN01000013">
    <property type="protein sequence ID" value="TBW38045.1"/>
    <property type="molecule type" value="Genomic_DNA"/>
</dbReference>
<keyword evidence="4" id="KW-1185">Reference proteome</keyword>
<feature type="signal peptide" evidence="2">
    <location>
        <begin position="1"/>
        <end position="19"/>
    </location>
</feature>
<dbReference type="PROSITE" id="PS51257">
    <property type="entry name" value="PROKAR_LIPOPROTEIN"/>
    <property type="match status" value="1"/>
</dbReference>
<name>A0A4V2KTN5_9HYPH</name>
<feature type="region of interest" description="Disordered" evidence="1">
    <location>
        <begin position="220"/>
        <end position="262"/>
    </location>
</feature>
<dbReference type="AlphaFoldDB" id="A0A4V2KTN5"/>
<feature type="compositionally biased region" description="Polar residues" evidence="1">
    <location>
        <begin position="220"/>
        <end position="230"/>
    </location>
</feature>
<gene>
    <name evidence="3" type="ORF">EYW49_10620</name>
</gene>
<feature type="chain" id="PRO_5021004882" description="Lipoprotein" evidence="2">
    <location>
        <begin position="20"/>
        <end position="262"/>
    </location>
</feature>
<keyword evidence="2" id="KW-0732">Signal</keyword>